<gene>
    <name evidence="3" type="ORF">A3A79_04270</name>
</gene>
<dbReference type="AlphaFoldDB" id="A0A1F6AI50"/>
<sequence>MNRLLIATTNPGKLAEIRRFLSDVPLELVSLNDVDIKERVEETGKTFEENAILKAKFYAQKSGLPTIGDDGGFEIDALGGEPGVKSHRWVHGDKENSDEELIEYTFKKMKGIKNRKAQLRAVLALALPNGEIHTATAATRGIIPDKPSGVRVKGFPYRSILYIPQIQKYYNHDELTPQETEKYNHRKLCLDQLKPILRSFLTK</sequence>
<dbReference type="GO" id="GO:0009143">
    <property type="term" value="P:nucleoside triphosphate catabolic process"/>
    <property type="evidence" value="ECO:0007669"/>
    <property type="project" value="InterPro"/>
</dbReference>
<comment type="caution">
    <text evidence="3">The sequence shown here is derived from an EMBL/GenBank/DDBJ whole genome shotgun (WGS) entry which is preliminary data.</text>
</comment>
<proteinExistence type="inferred from homology"/>
<dbReference type="PANTHER" id="PTHR11067">
    <property type="entry name" value="INOSINE TRIPHOSPHATE PYROPHOSPHATASE/HAM1 PROTEIN"/>
    <property type="match status" value="1"/>
</dbReference>
<dbReference type="Proteomes" id="UP000178759">
    <property type="component" value="Unassembled WGS sequence"/>
</dbReference>
<dbReference type="STRING" id="1798392.A3A79_04270"/>
<comment type="similarity">
    <text evidence="1">Belongs to the HAM1 NTPase family.</text>
</comment>
<protein>
    <recommendedName>
        <fullName evidence="5">Non-canonical purine NTP pyrophosphatase</fullName>
    </recommendedName>
</protein>
<evidence type="ECO:0008006" key="5">
    <source>
        <dbReference type="Google" id="ProtNLM"/>
    </source>
</evidence>
<accession>A0A1F6AI50</accession>
<dbReference type="EMBL" id="MFJV01000001">
    <property type="protein sequence ID" value="OGG24371.1"/>
    <property type="molecule type" value="Genomic_DNA"/>
</dbReference>
<dbReference type="SUPFAM" id="SSF52972">
    <property type="entry name" value="ITPase-like"/>
    <property type="match status" value="1"/>
</dbReference>
<organism evidence="3 4">
    <name type="scientific">Candidatus Gottesmanbacteria bacterium RIFCSPLOWO2_01_FULL_43_11b</name>
    <dbReference type="NCBI Taxonomy" id="1798392"/>
    <lineage>
        <taxon>Bacteria</taxon>
        <taxon>Candidatus Gottesmaniibacteriota</taxon>
    </lineage>
</organism>
<dbReference type="InterPro" id="IPR002637">
    <property type="entry name" value="RdgB/HAM1"/>
</dbReference>
<dbReference type="InterPro" id="IPR029001">
    <property type="entry name" value="ITPase-like_fam"/>
</dbReference>
<reference evidence="3 4" key="1">
    <citation type="journal article" date="2016" name="Nat. Commun.">
        <title>Thousands of microbial genomes shed light on interconnected biogeochemical processes in an aquifer system.</title>
        <authorList>
            <person name="Anantharaman K."/>
            <person name="Brown C.T."/>
            <person name="Hug L.A."/>
            <person name="Sharon I."/>
            <person name="Castelle C.J."/>
            <person name="Probst A.J."/>
            <person name="Thomas B.C."/>
            <person name="Singh A."/>
            <person name="Wilkins M.J."/>
            <person name="Karaoz U."/>
            <person name="Brodie E.L."/>
            <person name="Williams K.H."/>
            <person name="Hubbard S.S."/>
            <person name="Banfield J.F."/>
        </authorList>
    </citation>
    <scope>NUCLEOTIDE SEQUENCE [LARGE SCALE GENOMIC DNA]</scope>
</reference>
<evidence type="ECO:0000313" key="3">
    <source>
        <dbReference type="EMBL" id="OGG24371.1"/>
    </source>
</evidence>
<dbReference type="PANTHER" id="PTHR11067:SF9">
    <property type="entry name" value="INOSINE TRIPHOSPHATE PYROPHOSPHATASE"/>
    <property type="match status" value="1"/>
</dbReference>
<dbReference type="GO" id="GO:0005829">
    <property type="term" value="C:cytosol"/>
    <property type="evidence" value="ECO:0007669"/>
    <property type="project" value="TreeGrafter"/>
</dbReference>
<keyword evidence="2" id="KW-0378">Hydrolase</keyword>
<dbReference type="GO" id="GO:0047429">
    <property type="term" value="F:nucleoside triphosphate diphosphatase activity"/>
    <property type="evidence" value="ECO:0007669"/>
    <property type="project" value="InterPro"/>
</dbReference>
<evidence type="ECO:0000256" key="1">
    <source>
        <dbReference type="ARBA" id="ARBA00008023"/>
    </source>
</evidence>
<dbReference type="CDD" id="cd00515">
    <property type="entry name" value="HAM1"/>
    <property type="match status" value="1"/>
</dbReference>
<evidence type="ECO:0000313" key="4">
    <source>
        <dbReference type="Proteomes" id="UP000178759"/>
    </source>
</evidence>
<dbReference type="Gene3D" id="3.90.950.10">
    <property type="match status" value="1"/>
</dbReference>
<evidence type="ECO:0000256" key="2">
    <source>
        <dbReference type="ARBA" id="ARBA00022801"/>
    </source>
</evidence>
<dbReference type="Pfam" id="PF01725">
    <property type="entry name" value="Ham1p_like"/>
    <property type="match status" value="1"/>
</dbReference>
<name>A0A1F6AI50_9BACT</name>